<evidence type="ECO:0000256" key="2">
    <source>
        <dbReference type="SAM" id="Phobius"/>
    </source>
</evidence>
<keyword evidence="2" id="KW-0812">Transmembrane</keyword>
<evidence type="ECO:0000256" key="1">
    <source>
        <dbReference type="SAM" id="MobiDB-lite"/>
    </source>
</evidence>
<keyword evidence="2" id="KW-1133">Transmembrane helix</keyword>
<dbReference type="AlphaFoldDB" id="A0A3D8R1L4"/>
<organism evidence="3 4">
    <name type="scientific">Coleophoma cylindrospora</name>
    <dbReference type="NCBI Taxonomy" id="1849047"/>
    <lineage>
        <taxon>Eukaryota</taxon>
        <taxon>Fungi</taxon>
        <taxon>Dikarya</taxon>
        <taxon>Ascomycota</taxon>
        <taxon>Pezizomycotina</taxon>
        <taxon>Leotiomycetes</taxon>
        <taxon>Helotiales</taxon>
        <taxon>Dermateaceae</taxon>
        <taxon>Coleophoma</taxon>
    </lineage>
</organism>
<feature type="region of interest" description="Disordered" evidence="1">
    <location>
        <begin position="55"/>
        <end position="74"/>
    </location>
</feature>
<dbReference type="OrthoDB" id="10402381at2759"/>
<evidence type="ECO:0000313" key="3">
    <source>
        <dbReference type="EMBL" id="RDW67848.1"/>
    </source>
</evidence>
<reference evidence="3 4" key="1">
    <citation type="journal article" date="2018" name="IMA Fungus">
        <title>IMA Genome-F 9: Draft genome sequence of Annulohypoxylon stygium, Aspergillus mulundensis, Berkeleyomyces basicola (syn. Thielaviopsis basicola), Ceratocystis smalleyi, two Cercospora beticola strains, Coleophoma cylindrospora, Fusarium fracticaudum, Phialophora cf. hyalina, and Morchella septimelata.</title>
        <authorList>
            <person name="Wingfield B.D."/>
            <person name="Bills G.F."/>
            <person name="Dong Y."/>
            <person name="Huang W."/>
            <person name="Nel W.J."/>
            <person name="Swalarsk-Parry B.S."/>
            <person name="Vaghefi N."/>
            <person name="Wilken P.M."/>
            <person name="An Z."/>
            <person name="de Beer Z.W."/>
            <person name="De Vos L."/>
            <person name="Chen L."/>
            <person name="Duong T.A."/>
            <person name="Gao Y."/>
            <person name="Hammerbacher A."/>
            <person name="Kikkert J.R."/>
            <person name="Li Y."/>
            <person name="Li H."/>
            <person name="Li K."/>
            <person name="Li Q."/>
            <person name="Liu X."/>
            <person name="Ma X."/>
            <person name="Naidoo K."/>
            <person name="Pethybridge S.J."/>
            <person name="Sun J."/>
            <person name="Steenkamp E.T."/>
            <person name="van der Nest M.A."/>
            <person name="van Wyk S."/>
            <person name="Wingfield M.J."/>
            <person name="Xiong C."/>
            <person name="Yue Q."/>
            <person name="Zhang X."/>
        </authorList>
    </citation>
    <scope>NUCLEOTIDE SEQUENCE [LARGE SCALE GENOMIC DNA]</scope>
    <source>
        <strain evidence="3 4">BP6252</strain>
    </source>
</reference>
<name>A0A3D8R1L4_9HELO</name>
<proteinExistence type="predicted"/>
<evidence type="ECO:0000313" key="4">
    <source>
        <dbReference type="Proteomes" id="UP000256645"/>
    </source>
</evidence>
<dbReference type="EMBL" id="PDLM01000010">
    <property type="protein sequence ID" value="RDW67848.1"/>
    <property type="molecule type" value="Genomic_DNA"/>
</dbReference>
<feature type="transmembrane region" description="Helical" evidence="2">
    <location>
        <begin position="28"/>
        <end position="47"/>
    </location>
</feature>
<gene>
    <name evidence="3" type="ORF">BP6252_09244</name>
</gene>
<dbReference type="Proteomes" id="UP000256645">
    <property type="component" value="Unassembled WGS sequence"/>
</dbReference>
<keyword evidence="4" id="KW-1185">Reference proteome</keyword>
<keyword evidence="2" id="KW-0472">Membrane</keyword>
<accession>A0A3D8R1L4</accession>
<protein>
    <submittedName>
        <fullName evidence="3">Uncharacterized protein</fullName>
    </submittedName>
</protein>
<feature type="region of interest" description="Disordered" evidence="1">
    <location>
        <begin position="252"/>
        <end position="289"/>
    </location>
</feature>
<sequence>MAPTIPSSPDPPSAIHTTPNIHTHLDEILAFLCMLVLLVLIAARHLLHHHRRSQLSRFPSKLSPHPTPRIPPVRTQTRAHLPAPSTSSDQTFSNADWYFSTSSALLSTDRPGAPAPCGCFQNAAGRSSLTEGSALPDDRISILDLETTPSFSVLGYGSCSTSTPTALTSTSTAITSLTTTTLPSGASSPRTTHKTVRFAPDPVVQRARTCSEMERIARAEYLRSQRWEEREETWAFRLVAALVDEQGRAGRGAGAAVAPTPALEPGPAGNETASVGESGGAEVGDLGKRMQKDGALERRVYAAVGRRWYDVGDELDEDEGMKV</sequence>
<comment type="caution">
    <text evidence="3">The sequence shown here is derived from an EMBL/GenBank/DDBJ whole genome shotgun (WGS) entry which is preliminary data.</text>
</comment>